<accession>A0A437DCS4</accession>
<keyword evidence="2" id="KW-0812">Transmembrane</keyword>
<proteinExistence type="predicted"/>
<sequence length="219" mass="24481">MLLRCIRYITLLSEGSSFSKGRSFIRKHHDRKQHLQQRPPLANCTFASLPENAQVVFYALCVALGISLILNVIITFVCVSGKRKHQLKYREWRTLQEMEDNPIYGNIDQMETSEALCTEDEPIHVSLSSTSSMNPQEVRSYSQDCYANLHLKAKKRSKCSPSWNQGPSAVPLEGPEPNREGNGGCVGANAVSSVSDLYASVHNQRGHKAFNAVGDEFDH</sequence>
<dbReference type="EMBL" id="CM012441">
    <property type="protein sequence ID" value="RVE72726.1"/>
    <property type="molecule type" value="Genomic_DNA"/>
</dbReference>
<evidence type="ECO:0000313" key="4">
    <source>
        <dbReference type="Proteomes" id="UP000283210"/>
    </source>
</evidence>
<reference evidence="3 4" key="1">
    <citation type="submission" date="2018-11" db="EMBL/GenBank/DDBJ databases">
        <authorList>
            <person name="Lopez-Roques C."/>
            <person name="Donnadieu C."/>
            <person name="Bouchez O."/>
            <person name="Klopp C."/>
            <person name="Cabau C."/>
            <person name="Zahm M."/>
        </authorList>
    </citation>
    <scope>NUCLEOTIDE SEQUENCE [LARGE SCALE GENOMIC DNA]</scope>
    <source>
        <strain evidence="3">RS831</strain>
        <tissue evidence="3">Whole body</tissue>
    </source>
</reference>
<keyword evidence="4" id="KW-1185">Reference proteome</keyword>
<evidence type="ECO:0000256" key="1">
    <source>
        <dbReference type="SAM" id="MobiDB-lite"/>
    </source>
</evidence>
<dbReference type="Proteomes" id="UP000283210">
    <property type="component" value="Chromosome 5"/>
</dbReference>
<protein>
    <submittedName>
        <fullName evidence="3">Uncharacterized protein</fullName>
    </submittedName>
</protein>
<gene>
    <name evidence="3" type="ORF">OJAV_G00041030</name>
</gene>
<name>A0A437DCS4_ORYJA</name>
<feature type="region of interest" description="Disordered" evidence="1">
    <location>
        <begin position="158"/>
        <end position="185"/>
    </location>
</feature>
<reference evidence="3 4" key="2">
    <citation type="submission" date="2019-01" db="EMBL/GenBank/DDBJ databases">
        <title>A chromosome length genome reference of the Java medaka (oryzias javanicus).</title>
        <authorList>
            <person name="Herpin A."/>
            <person name="Takehana Y."/>
            <person name="Naruse K."/>
            <person name="Ansai S."/>
            <person name="Kawaguchi M."/>
        </authorList>
    </citation>
    <scope>NUCLEOTIDE SEQUENCE [LARGE SCALE GENOMIC DNA]</scope>
    <source>
        <strain evidence="3">RS831</strain>
        <tissue evidence="3">Whole body</tissue>
    </source>
</reference>
<evidence type="ECO:0000256" key="2">
    <source>
        <dbReference type="SAM" id="Phobius"/>
    </source>
</evidence>
<keyword evidence="2" id="KW-1133">Transmembrane helix</keyword>
<dbReference type="AlphaFoldDB" id="A0A437DCS4"/>
<keyword evidence="2" id="KW-0472">Membrane</keyword>
<evidence type="ECO:0000313" key="3">
    <source>
        <dbReference type="EMBL" id="RVE72726.1"/>
    </source>
</evidence>
<feature type="transmembrane region" description="Helical" evidence="2">
    <location>
        <begin position="55"/>
        <end position="79"/>
    </location>
</feature>
<dbReference type="OrthoDB" id="9414978at2759"/>
<organism evidence="3 4">
    <name type="scientific">Oryzias javanicus</name>
    <name type="common">Javanese ricefish</name>
    <name type="synonym">Aplocheilus javanicus</name>
    <dbReference type="NCBI Taxonomy" id="123683"/>
    <lineage>
        <taxon>Eukaryota</taxon>
        <taxon>Metazoa</taxon>
        <taxon>Chordata</taxon>
        <taxon>Craniata</taxon>
        <taxon>Vertebrata</taxon>
        <taxon>Euteleostomi</taxon>
        <taxon>Actinopterygii</taxon>
        <taxon>Neopterygii</taxon>
        <taxon>Teleostei</taxon>
        <taxon>Neoteleostei</taxon>
        <taxon>Acanthomorphata</taxon>
        <taxon>Ovalentaria</taxon>
        <taxon>Atherinomorphae</taxon>
        <taxon>Beloniformes</taxon>
        <taxon>Adrianichthyidae</taxon>
        <taxon>Oryziinae</taxon>
        <taxon>Oryzias</taxon>
    </lineage>
</organism>